<keyword evidence="2" id="KW-1185">Reference proteome</keyword>
<dbReference type="Proteomes" id="UP001328733">
    <property type="component" value="Unassembled WGS sequence"/>
</dbReference>
<accession>A0AAW9QMI2</accession>
<sequence length="42" mass="4685">MSFLSARPAIDLLGRGGDRGVVFPVRFRVLRGFAVLVYVCSW</sequence>
<comment type="caution">
    <text evidence="1">The sequence shown here is derived from an EMBL/GenBank/DDBJ whole genome shotgun (WGS) entry which is preliminary data.</text>
</comment>
<protein>
    <submittedName>
        <fullName evidence="1">Uncharacterized protein</fullName>
    </submittedName>
</protein>
<dbReference type="EMBL" id="JBAFSM010000039">
    <property type="protein sequence ID" value="MEG3439005.1"/>
    <property type="molecule type" value="Genomic_DNA"/>
</dbReference>
<evidence type="ECO:0000313" key="1">
    <source>
        <dbReference type="EMBL" id="MEG3439005.1"/>
    </source>
</evidence>
<evidence type="ECO:0000313" key="2">
    <source>
        <dbReference type="Proteomes" id="UP001328733"/>
    </source>
</evidence>
<proteinExistence type="predicted"/>
<gene>
    <name evidence="1" type="ORF">V0288_17905</name>
</gene>
<dbReference type="AlphaFoldDB" id="A0AAW9QMI2"/>
<reference evidence="1 2" key="1">
    <citation type="submission" date="2024-01" db="EMBL/GenBank/DDBJ databases">
        <title>Genomic insights into the taxonomy and metabolism of the cyanobacterium Pannus brasiliensis CCIBt3594.</title>
        <authorList>
            <person name="Machado M."/>
            <person name="Botero N.B."/>
            <person name="Andreote A.P.D."/>
            <person name="Feitosa A.M.T."/>
            <person name="Popin R."/>
            <person name="Sivonen K."/>
            <person name="Fiore M.F."/>
        </authorList>
    </citation>
    <scope>NUCLEOTIDE SEQUENCE [LARGE SCALE GENOMIC DNA]</scope>
    <source>
        <strain evidence="1 2">CCIBt3594</strain>
    </source>
</reference>
<name>A0AAW9QMI2_9CHRO</name>
<organism evidence="1 2">
    <name type="scientific">Pannus brasiliensis CCIBt3594</name>
    <dbReference type="NCBI Taxonomy" id="1427578"/>
    <lineage>
        <taxon>Bacteria</taxon>
        <taxon>Bacillati</taxon>
        <taxon>Cyanobacteriota</taxon>
        <taxon>Cyanophyceae</taxon>
        <taxon>Oscillatoriophycideae</taxon>
        <taxon>Chroococcales</taxon>
        <taxon>Microcystaceae</taxon>
        <taxon>Pannus</taxon>
    </lineage>
</organism>